<evidence type="ECO:0000256" key="2">
    <source>
        <dbReference type="ARBA" id="ARBA00005587"/>
    </source>
</evidence>
<protein>
    <recommendedName>
        <fullName evidence="9">GPR1/FUN34/yaaH family protein</fullName>
    </recommendedName>
</protein>
<evidence type="ECO:0000256" key="5">
    <source>
        <dbReference type="ARBA" id="ARBA00023136"/>
    </source>
</evidence>
<accession>A0ABQ5YRC3</accession>
<feature type="transmembrane region" description="Helical" evidence="6">
    <location>
        <begin position="128"/>
        <end position="146"/>
    </location>
</feature>
<dbReference type="PANTHER" id="PTHR30178">
    <property type="entry name" value="INNER MEMBRANE PROTEIN YAAH"/>
    <property type="match status" value="1"/>
</dbReference>
<dbReference type="RefSeq" id="WP_284281868.1">
    <property type="nucleotide sequence ID" value="NZ_BSOJ01000027.1"/>
</dbReference>
<dbReference type="Proteomes" id="UP001156664">
    <property type="component" value="Unassembled WGS sequence"/>
</dbReference>
<dbReference type="EMBL" id="BSOJ01000027">
    <property type="protein sequence ID" value="GLR27144.1"/>
    <property type="molecule type" value="Genomic_DNA"/>
</dbReference>
<feature type="transmembrane region" description="Helical" evidence="6">
    <location>
        <begin position="68"/>
        <end position="89"/>
    </location>
</feature>
<dbReference type="PANTHER" id="PTHR30178:SF3">
    <property type="entry name" value="SUCCINATE-ACETATE_PROTON SYMPORTER SATP"/>
    <property type="match status" value="1"/>
</dbReference>
<name>A0ABQ5YRC3_9BURK</name>
<proteinExistence type="inferred from homology"/>
<sequence>MTEVLTKDMTANPAPIGLLGFGMTTVMLNLHNAGFFGLNTMILGLGIFYGGLAQLIAGLMEWKKGNTFACTAFVSYGAFWLSLVGLIVMSKTPMGIDGPNGTAMSFFLAMWGVLTLFLFVGTFKLNRALQVVFGTLVLLFFLLAYGEATGDKTLSSFTGYEGIFCGASAIYTAMAQVLNDVFGKVVLPIGPMIS</sequence>
<evidence type="ECO:0000313" key="7">
    <source>
        <dbReference type="EMBL" id="GLR27144.1"/>
    </source>
</evidence>
<evidence type="ECO:0000313" key="8">
    <source>
        <dbReference type="Proteomes" id="UP001156664"/>
    </source>
</evidence>
<evidence type="ECO:0000256" key="1">
    <source>
        <dbReference type="ARBA" id="ARBA00004141"/>
    </source>
</evidence>
<dbReference type="NCBIfam" id="NF038013">
    <property type="entry name" value="AceTr_1"/>
    <property type="match status" value="1"/>
</dbReference>
<evidence type="ECO:0000256" key="3">
    <source>
        <dbReference type="ARBA" id="ARBA00022692"/>
    </source>
</evidence>
<dbReference type="InterPro" id="IPR047623">
    <property type="entry name" value="SatP"/>
</dbReference>
<gene>
    <name evidence="7" type="primary">yaaH</name>
    <name evidence="7" type="ORF">GCM10007875_22350</name>
</gene>
<evidence type="ECO:0000256" key="4">
    <source>
        <dbReference type="ARBA" id="ARBA00022989"/>
    </source>
</evidence>
<evidence type="ECO:0008006" key="9">
    <source>
        <dbReference type="Google" id="ProtNLM"/>
    </source>
</evidence>
<keyword evidence="4 6" id="KW-1133">Transmembrane helix</keyword>
<dbReference type="Pfam" id="PF01184">
    <property type="entry name" value="Gpr1_Fun34_YaaH"/>
    <property type="match status" value="1"/>
</dbReference>
<comment type="subcellular location">
    <subcellularLocation>
        <location evidence="1">Membrane</location>
        <topology evidence="1">Multi-pass membrane protein</topology>
    </subcellularLocation>
</comment>
<organism evidence="7 8">
    <name type="scientific">Limnobacter litoralis</name>
    <dbReference type="NCBI Taxonomy" id="481366"/>
    <lineage>
        <taxon>Bacteria</taxon>
        <taxon>Pseudomonadati</taxon>
        <taxon>Pseudomonadota</taxon>
        <taxon>Betaproteobacteria</taxon>
        <taxon>Burkholderiales</taxon>
        <taxon>Burkholderiaceae</taxon>
        <taxon>Limnobacter</taxon>
    </lineage>
</organism>
<comment type="similarity">
    <text evidence="2">Belongs to the acetate uptake transporter (AceTr) (TC 2.A.96) family.</text>
</comment>
<keyword evidence="5 6" id="KW-0472">Membrane</keyword>
<reference evidence="8" key="1">
    <citation type="journal article" date="2019" name="Int. J. Syst. Evol. Microbiol.">
        <title>The Global Catalogue of Microorganisms (GCM) 10K type strain sequencing project: providing services to taxonomists for standard genome sequencing and annotation.</title>
        <authorList>
            <consortium name="The Broad Institute Genomics Platform"/>
            <consortium name="The Broad Institute Genome Sequencing Center for Infectious Disease"/>
            <person name="Wu L."/>
            <person name="Ma J."/>
        </authorList>
    </citation>
    <scope>NUCLEOTIDE SEQUENCE [LARGE SCALE GENOMIC DNA]</scope>
    <source>
        <strain evidence="8">NBRC 105857</strain>
    </source>
</reference>
<feature type="transmembrane region" description="Helical" evidence="6">
    <location>
        <begin position="33"/>
        <end position="56"/>
    </location>
</feature>
<dbReference type="InterPro" id="IPR000791">
    <property type="entry name" value="Gpr1/Fun34/SatP-like"/>
</dbReference>
<comment type="caution">
    <text evidence="7">The sequence shown here is derived from an EMBL/GenBank/DDBJ whole genome shotgun (WGS) entry which is preliminary data.</text>
</comment>
<feature type="transmembrane region" description="Helical" evidence="6">
    <location>
        <begin position="101"/>
        <end position="121"/>
    </location>
</feature>
<keyword evidence="3 6" id="KW-0812">Transmembrane</keyword>
<keyword evidence="8" id="KW-1185">Reference proteome</keyword>
<evidence type="ECO:0000256" key="6">
    <source>
        <dbReference type="SAM" id="Phobius"/>
    </source>
</evidence>